<dbReference type="GO" id="GO:0005886">
    <property type="term" value="C:plasma membrane"/>
    <property type="evidence" value="ECO:0007669"/>
    <property type="project" value="UniProtKB-SubCell"/>
</dbReference>
<dbReference type="RefSeq" id="WP_170210116.1">
    <property type="nucleotide sequence ID" value="NZ_FOUP01000002.1"/>
</dbReference>
<feature type="transmembrane region" description="Helical" evidence="6">
    <location>
        <begin position="41"/>
        <end position="64"/>
    </location>
</feature>
<gene>
    <name evidence="7" type="ORF">SAMN05421805_102453</name>
</gene>
<dbReference type="Proteomes" id="UP000199398">
    <property type="component" value="Unassembled WGS sequence"/>
</dbReference>
<comment type="subcellular location">
    <subcellularLocation>
        <location evidence="1">Cell membrane</location>
        <topology evidence="1">Multi-pass membrane protein</topology>
    </subcellularLocation>
</comment>
<organism evidence="7 8">
    <name type="scientific">Saccharopolyspora antimicrobica</name>
    <dbReference type="NCBI Taxonomy" id="455193"/>
    <lineage>
        <taxon>Bacteria</taxon>
        <taxon>Bacillati</taxon>
        <taxon>Actinomycetota</taxon>
        <taxon>Actinomycetes</taxon>
        <taxon>Pseudonocardiales</taxon>
        <taxon>Pseudonocardiaceae</taxon>
        <taxon>Saccharopolyspora</taxon>
    </lineage>
</organism>
<evidence type="ECO:0000256" key="1">
    <source>
        <dbReference type="ARBA" id="ARBA00004651"/>
    </source>
</evidence>
<evidence type="ECO:0008006" key="9">
    <source>
        <dbReference type="Google" id="ProtNLM"/>
    </source>
</evidence>
<accession>A0A1I4VZ88</accession>
<evidence type="ECO:0000256" key="3">
    <source>
        <dbReference type="ARBA" id="ARBA00022692"/>
    </source>
</evidence>
<evidence type="ECO:0000256" key="5">
    <source>
        <dbReference type="ARBA" id="ARBA00023136"/>
    </source>
</evidence>
<evidence type="ECO:0000256" key="6">
    <source>
        <dbReference type="SAM" id="Phobius"/>
    </source>
</evidence>
<dbReference type="STRING" id="455193.SAMN05421805_102453"/>
<feature type="transmembrane region" description="Helical" evidence="6">
    <location>
        <begin position="84"/>
        <end position="104"/>
    </location>
</feature>
<dbReference type="EMBL" id="FOUP01000002">
    <property type="protein sequence ID" value="SFN06572.1"/>
    <property type="molecule type" value="Genomic_DNA"/>
</dbReference>
<dbReference type="Gene3D" id="1.20.1250.20">
    <property type="entry name" value="MFS general substrate transporter like domains"/>
    <property type="match status" value="1"/>
</dbReference>
<reference evidence="7 8" key="1">
    <citation type="submission" date="2016-10" db="EMBL/GenBank/DDBJ databases">
        <authorList>
            <person name="de Groot N.N."/>
        </authorList>
    </citation>
    <scope>NUCLEOTIDE SEQUENCE [LARGE SCALE GENOMIC DNA]</scope>
    <source>
        <strain evidence="7 8">CPCC 201259</strain>
    </source>
</reference>
<name>A0A1I4VZ88_9PSEU</name>
<keyword evidence="2" id="KW-1003">Cell membrane</keyword>
<evidence type="ECO:0000313" key="7">
    <source>
        <dbReference type="EMBL" id="SFN06572.1"/>
    </source>
</evidence>
<evidence type="ECO:0000256" key="4">
    <source>
        <dbReference type="ARBA" id="ARBA00022989"/>
    </source>
</evidence>
<dbReference type="AlphaFoldDB" id="A0A1I4VZ88"/>
<evidence type="ECO:0000313" key="8">
    <source>
        <dbReference type="Proteomes" id="UP000199398"/>
    </source>
</evidence>
<dbReference type="InterPro" id="IPR036259">
    <property type="entry name" value="MFS_trans_sf"/>
</dbReference>
<dbReference type="SUPFAM" id="SSF103473">
    <property type="entry name" value="MFS general substrate transporter"/>
    <property type="match status" value="1"/>
</dbReference>
<protein>
    <recommendedName>
        <fullName evidence="9">MFS transporter, DHA1 family, inner membrane transport protein</fullName>
    </recommendedName>
</protein>
<keyword evidence="4 6" id="KW-1133">Transmembrane helix</keyword>
<proteinExistence type="predicted"/>
<keyword evidence="3 6" id="KW-0812">Transmembrane</keyword>
<sequence>MLGPRCAVGAIATVLTGFTAATAFGAPIGTAFGSGFGWRATMWFVAALAVIGICGVLTLAPRTIATAPPENLRRRFAPLADPRVLTTTMVAFTSVYILYTYIAATSNPPPEASEDAWPS</sequence>
<dbReference type="PANTHER" id="PTHR43124">
    <property type="entry name" value="PURINE EFFLUX PUMP PBUE"/>
    <property type="match status" value="1"/>
</dbReference>
<evidence type="ECO:0000256" key="2">
    <source>
        <dbReference type="ARBA" id="ARBA00022475"/>
    </source>
</evidence>
<dbReference type="InterPro" id="IPR050189">
    <property type="entry name" value="MFS_Efflux_Transporters"/>
</dbReference>
<keyword evidence="5 6" id="KW-0472">Membrane</keyword>
<dbReference type="GO" id="GO:0022857">
    <property type="term" value="F:transmembrane transporter activity"/>
    <property type="evidence" value="ECO:0007669"/>
    <property type="project" value="TreeGrafter"/>
</dbReference>
<dbReference type="PANTHER" id="PTHR43124:SF3">
    <property type="entry name" value="CHLORAMPHENICOL EFFLUX PUMP RV0191"/>
    <property type="match status" value="1"/>
</dbReference>